<evidence type="ECO:0000313" key="3">
    <source>
        <dbReference type="Proteomes" id="UP000254069"/>
    </source>
</evidence>
<dbReference type="InterPro" id="IPR011010">
    <property type="entry name" value="DNA_brk_join_enz"/>
</dbReference>
<evidence type="ECO:0000313" key="2">
    <source>
        <dbReference type="EMBL" id="SUJ05131.1"/>
    </source>
</evidence>
<dbReference type="GO" id="GO:0003677">
    <property type="term" value="F:DNA binding"/>
    <property type="evidence" value="ECO:0007669"/>
    <property type="project" value="InterPro"/>
</dbReference>
<dbReference type="Proteomes" id="UP000254069">
    <property type="component" value="Unassembled WGS sequence"/>
</dbReference>
<dbReference type="GO" id="GO:0006310">
    <property type="term" value="P:DNA recombination"/>
    <property type="evidence" value="ECO:0007669"/>
    <property type="project" value="UniProtKB-KW"/>
</dbReference>
<keyword evidence="1" id="KW-0233">DNA recombination</keyword>
<organism evidence="2 3">
    <name type="scientific">Shewanella algae</name>
    <dbReference type="NCBI Taxonomy" id="38313"/>
    <lineage>
        <taxon>Bacteria</taxon>
        <taxon>Pseudomonadati</taxon>
        <taxon>Pseudomonadota</taxon>
        <taxon>Gammaproteobacteria</taxon>
        <taxon>Alteromonadales</taxon>
        <taxon>Shewanellaceae</taxon>
        <taxon>Shewanella</taxon>
    </lineage>
</organism>
<gene>
    <name evidence="2" type="ORF">NCTC10738_03766</name>
</gene>
<keyword evidence="3" id="KW-1185">Reference proteome</keyword>
<dbReference type="EMBL" id="UGYO01000002">
    <property type="protein sequence ID" value="SUJ05131.1"/>
    <property type="molecule type" value="Genomic_DNA"/>
</dbReference>
<dbReference type="GO" id="GO:0015074">
    <property type="term" value="P:DNA integration"/>
    <property type="evidence" value="ECO:0007669"/>
    <property type="project" value="InterPro"/>
</dbReference>
<dbReference type="RefSeq" id="WP_115390314.1">
    <property type="nucleotide sequence ID" value="NZ_JADZHC010000051.1"/>
</dbReference>
<name>A0A380BS95_9GAMM</name>
<dbReference type="SUPFAM" id="SSF56349">
    <property type="entry name" value="DNA breaking-rejoining enzymes"/>
    <property type="match status" value="1"/>
</dbReference>
<sequence length="633" mass="73218">MGWIDRRTTTYSLENLPFDLGGKLTLIAPHLVRVYIPGYKFPVDIGSWCYSERRRKSTDYTDTNSTLNLVIQKSFRASRKAFISQYLNYLYQHLQLGRSAGTLKTSVGQFQRFVNWCDDNYVEGLDSKRNYVKAVGLFTEYMIDLIRKSLISINTAATLQLVLCTSGRYIYSDPYGDLFRGIRKISRSTKAVKVTQTPEEHQVKSALKMYSLVFHQLADFTLNFEKFPKRLDFEHGYFWFFPTQMPFAGPSNVDVKTKRGKSYRAYDYINGKVNSLEDIKQKVKIESNAILARKSALNKINYSNKNKYDIHRMKAASMAFQAFMMLFSATTGMSLGQMASLEWAGDYHIDHDRQGFKSIKYRANGKHVEFYIESKFVAVFKKALKLRDYLLSGVELKSFKYLFFSFNGKVVYPVGMNLSTDFHRRLEICFDYKNKVTTRMWRAHKSNWLLQNSDLPTTAMLLQNTPETVIKHYSEGSDIEASKELSNFFLTFKKSLVIDKKNKSTPISTGQCLDVFSPKADSIHVVEPNCKTPEGCLFCIHFRVHADAEDYKKLLSLRYILSQSRHLASNSSHYINTITPLIKIIDSIVEQIELSGHLPQKTLEFIQQSINEEEQLSDYWAHKLQMMDDLEMI</sequence>
<accession>A0A380BS95</accession>
<dbReference type="Gene3D" id="1.10.443.10">
    <property type="entry name" value="Intergrase catalytic core"/>
    <property type="match status" value="1"/>
</dbReference>
<evidence type="ECO:0000256" key="1">
    <source>
        <dbReference type="ARBA" id="ARBA00023172"/>
    </source>
</evidence>
<proteinExistence type="predicted"/>
<dbReference type="AlphaFoldDB" id="A0A380BS95"/>
<reference evidence="2 3" key="1">
    <citation type="submission" date="2018-06" db="EMBL/GenBank/DDBJ databases">
        <authorList>
            <consortium name="Pathogen Informatics"/>
            <person name="Doyle S."/>
        </authorList>
    </citation>
    <scope>NUCLEOTIDE SEQUENCE [LARGE SCALE GENOMIC DNA]</scope>
    <source>
        <strain evidence="2 3">NCTC10738</strain>
    </source>
</reference>
<protein>
    <recommendedName>
        <fullName evidence="4">Integrase</fullName>
    </recommendedName>
</protein>
<evidence type="ECO:0008006" key="4">
    <source>
        <dbReference type="Google" id="ProtNLM"/>
    </source>
</evidence>
<dbReference type="InterPro" id="IPR013762">
    <property type="entry name" value="Integrase-like_cat_sf"/>
</dbReference>